<protein>
    <submittedName>
        <fullName evidence="8">Lipopolysaccharide biosynthesis protein</fullName>
    </submittedName>
    <submittedName>
        <fullName evidence="7">O-antigen/teichoic acid export membrane protein</fullName>
    </submittedName>
</protein>
<evidence type="ECO:0000256" key="1">
    <source>
        <dbReference type="ARBA" id="ARBA00004651"/>
    </source>
</evidence>
<comment type="subcellular location">
    <subcellularLocation>
        <location evidence="1">Cell membrane</location>
        <topology evidence="1">Multi-pass membrane protein</topology>
    </subcellularLocation>
</comment>
<gene>
    <name evidence="8" type="ORF">E2R65_01020</name>
    <name evidence="7" type="ORF">GGR35_000799</name>
</gene>
<name>A0A4Y8AI70_9SPHI</name>
<dbReference type="InterPro" id="IPR050833">
    <property type="entry name" value="Poly_Biosynth_Transport"/>
</dbReference>
<feature type="transmembrane region" description="Helical" evidence="6">
    <location>
        <begin position="391"/>
        <end position="410"/>
    </location>
</feature>
<keyword evidence="4 6" id="KW-1133">Transmembrane helix</keyword>
<reference evidence="7 10" key="3">
    <citation type="submission" date="2020-08" db="EMBL/GenBank/DDBJ databases">
        <title>Genomic Encyclopedia of Type Strains, Phase IV (KMG-IV): sequencing the most valuable type-strain genomes for metagenomic binning, comparative biology and taxonomic classification.</title>
        <authorList>
            <person name="Goeker M."/>
        </authorList>
    </citation>
    <scope>NUCLEOTIDE SEQUENCE [LARGE SCALE GENOMIC DNA]</scope>
    <source>
        <strain evidence="7 10">DSM 100995</strain>
    </source>
</reference>
<feature type="transmembrane region" description="Helical" evidence="6">
    <location>
        <begin position="333"/>
        <end position="352"/>
    </location>
</feature>
<sequence>MPDLKKFINKHTISLATSAAMPVIGMLVLSLMAHNLPAVDFGNYIFLLITILLADTFRNGFVQTSLIKFYAGTSKKKAVEIAGSAWFVGLMQAGVFVAIDGIIYLVYHSKSADAETTIQWFGIIYMTTLPAAIASYILQAEEKFGRMLFLQVLNQGLFLAFILTLIFTHKLTFQTAVYAYFLGGAITSLLTIFNGWSKIRTIRHRTKESVSKLAHFGKFSVGTSISSYLLRSSDTFIIKLMFNPALLAVYYIPQRLMEVFEIPMRAGVATAMPELSAAVHKNNEEEVASIMKRYAGMLTVTLIPIAIVAFLLAAPVIELLFGKQYHETEAVNIFRLFMCYVMLMPVDRFFGVTLDIINKPHLNMLKVILMLTVNVAGDFIGIWIFHSLYAVAIASLFTFFSGAVFGYWALKKHLKFTIRDIFSLGYQELKNVINHLLEKSKIDKAEV</sequence>
<evidence type="ECO:0000313" key="9">
    <source>
        <dbReference type="Proteomes" id="UP000297248"/>
    </source>
</evidence>
<feature type="transmembrane region" description="Helical" evidence="6">
    <location>
        <begin position="12"/>
        <end position="32"/>
    </location>
</feature>
<feature type="transmembrane region" description="Helical" evidence="6">
    <location>
        <begin position="298"/>
        <end position="321"/>
    </location>
</feature>
<reference evidence="8 9" key="1">
    <citation type="journal article" date="2016" name="Int. J. Syst. Evol. Microbiol.">
        <title>Proposal of Mucilaginibacter phyllosphaerae sp. nov. isolated from the phyllosphere of Galium album.</title>
        <authorList>
            <person name="Aydogan E.L."/>
            <person name="Busse H.J."/>
            <person name="Moser G."/>
            <person name="Muller C."/>
            <person name="Kampfer P."/>
            <person name="Glaeser S.P."/>
        </authorList>
    </citation>
    <scope>NUCLEOTIDE SEQUENCE [LARGE SCALE GENOMIC DNA]</scope>
    <source>
        <strain evidence="8 9">PP-F2FG21</strain>
    </source>
</reference>
<evidence type="ECO:0000313" key="10">
    <source>
        <dbReference type="Proteomes" id="UP000583101"/>
    </source>
</evidence>
<dbReference type="AlphaFoldDB" id="A0A4Y8AI70"/>
<evidence type="ECO:0000313" key="7">
    <source>
        <dbReference type="EMBL" id="MBB3968213.1"/>
    </source>
</evidence>
<evidence type="ECO:0000256" key="4">
    <source>
        <dbReference type="ARBA" id="ARBA00022989"/>
    </source>
</evidence>
<dbReference type="GO" id="GO:0005886">
    <property type="term" value="C:plasma membrane"/>
    <property type="evidence" value="ECO:0007669"/>
    <property type="project" value="UniProtKB-SubCell"/>
</dbReference>
<dbReference type="OrthoDB" id="629958at2"/>
<dbReference type="Proteomes" id="UP000297248">
    <property type="component" value="Unassembled WGS sequence"/>
</dbReference>
<dbReference type="RefSeq" id="WP_134334618.1">
    <property type="nucleotide sequence ID" value="NZ_BMCZ01000001.1"/>
</dbReference>
<organism evidence="8 9">
    <name type="scientific">Mucilaginibacter phyllosphaerae</name>
    <dbReference type="NCBI Taxonomy" id="1812349"/>
    <lineage>
        <taxon>Bacteria</taxon>
        <taxon>Pseudomonadati</taxon>
        <taxon>Bacteroidota</taxon>
        <taxon>Sphingobacteriia</taxon>
        <taxon>Sphingobacteriales</taxon>
        <taxon>Sphingobacteriaceae</taxon>
        <taxon>Mucilaginibacter</taxon>
    </lineage>
</organism>
<feature type="transmembrane region" description="Helical" evidence="6">
    <location>
        <begin position="173"/>
        <end position="193"/>
    </location>
</feature>
<keyword evidence="2" id="KW-1003">Cell membrane</keyword>
<evidence type="ECO:0000313" key="8">
    <source>
        <dbReference type="EMBL" id="TEW68778.1"/>
    </source>
</evidence>
<keyword evidence="5 6" id="KW-0472">Membrane</keyword>
<feature type="transmembrane region" description="Helical" evidence="6">
    <location>
        <begin position="83"/>
        <end position="106"/>
    </location>
</feature>
<accession>A0A4Y8AI70</accession>
<keyword evidence="10" id="KW-1185">Reference proteome</keyword>
<feature type="transmembrane region" description="Helical" evidence="6">
    <location>
        <begin position="44"/>
        <end position="62"/>
    </location>
</feature>
<dbReference type="PANTHER" id="PTHR30250:SF11">
    <property type="entry name" value="O-ANTIGEN TRANSPORTER-RELATED"/>
    <property type="match status" value="1"/>
</dbReference>
<comment type="caution">
    <text evidence="8">The sequence shown here is derived from an EMBL/GenBank/DDBJ whole genome shotgun (WGS) entry which is preliminary data.</text>
</comment>
<feature type="transmembrane region" description="Helical" evidence="6">
    <location>
        <begin position="364"/>
        <end position="385"/>
    </location>
</feature>
<evidence type="ECO:0000256" key="6">
    <source>
        <dbReference type="SAM" id="Phobius"/>
    </source>
</evidence>
<dbReference type="PANTHER" id="PTHR30250">
    <property type="entry name" value="PST FAMILY PREDICTED COLANIC ACID TRANSPORTER"/>
    <property type="match status" value="1"/>
</dbReference>
<dbReference type="EMBL" id="JACIEG010000001">
    <property type="protein sequence ID" value="MBB3968213.1"/>
    <property type="molecule type" value="Genomic_DNA"/>
</dbReference>
<keyword evidence="3 6" id="KW-0812">Transmembrane</keyword>
<reference evidence="8" key="2">
    <citation type="submission" date="2019-03" db="EMBL/GenBank/DDBJ databases">
        <authorList>
            <person name="Yan Y.-Q."/>
            <person name="Du Z.-J."/>
        </authorList>
    </citation>
    <scope>NUCLEOTIDE SEQUENCE</scope>
    <source>
        <strain evidence="8">PP-F2FG21</strain>
    </source>
</reference>
<dbReference type="EMBL" id="SNQG01000001">
    <property type="protein sequence ID" value="TEW68778.1"/>
    <property type="molecule type" value="Genomic_DNA"/>
</dbReference>
<dbReference type="Pfam" id="PF13440">
    <property type="entry name" value="Polysacc_synt_3"/>
    <property type="match status" value="1"/>
</dbReference>
<feature type="transmembrane region" description="Helical" evidence="6">
    <location>
        <begin position="118"/>
        <end position="138"/>
    </location>
</feature>
<feature type="transmembrane region" description="Helical" evidence="6">
    <location>
        <begin position="147"/>
        <end position="167"/>
    </location>
</feature>
<dbReference type="Proteomes" id="UP000583101">
    <property type="component" value="Unassembled WGS sequence"/>
</dbReference>
<evidence type="ECO:0000256" key="3">
    <source>
        <dbReference type="ARBA" id="ARBA00022692"/>
    </source>
</evidence>
<evidence type="ECO:0000256" key="2">
    <source>
        <dbReference type="ARBA" id="ARBA00022475"/>
    </source>
</evidence>
<evidence type="ECO:0000256" key="5">
    <source>
        <dbReference type="ARBA" id="ARBA00023136"/>
    </source>
</evidence>
<proteinExistence type="predicted"/>